<sequence length="125" mass="13942">MFNETVKKLRIEKRLTLRDFCAAVGLDPSNWSKVERGINPPPGDIKTLEKLAVFFELEGAAKLNFIDEAALQRNEIPADIAGNSVLQSALPAFFRAARGHELTPEELEKLSEDIKKLHTPDSLTQ</sequence>
<protein>
    <submittedName>
        <fullName evidence="2">Helix-turn-helix transcriptional regulator</fullName>
    </submittedName>
</protein>
<dbReference type="Pfam" id="PF13560">
    <property type="entry name" value="HTH_31"/>
    <property type="match status" value="1"/>
</dbReference>
<organism evidence="2 3">
    <name type="scientific">Thalassobacterium maritimum</name>
    <dbReference type="NCBI Taxonomy" id="3041265"/>
    <lineage>
        <taxon>Bacteria</taxon>
        <taxon>Pseudomonadati</taxon>
        <taxon>Verrucomicrobiota</taxon>
        <taxon>Opitutia</taxon>
        <taxon>Puniceicoccales</taxon>
        <taxon>Coraliomargaritaceae</taxon>
        <taxon>Thalassobacterium</taxon>
    </lineage>
</organism>
<accession>A0ABU1ARW9</accession>
<dbReference type="CDD" id="cd00093">
    <property type="entry name" value="HTH_XRE"/>
    <property type="match status" value="1"/>
</dbReference>
<evidence type="ECO:0000313" key="3">
    <source>
        <dbReference type="Proteomes" id="UP001225316"/>
    </source>
</evidence>
<keyword evidence="3" id="KW-1185">Reference proteome</keyword>
<dbReference type="SUPFAM" id="SSF47413">
    <property type="entry name" value="lambda repressor-like DNA-binding domains"/>
    <property type="match status" value="1"/>
</dbReference>
<evidence type="ECO:0000259" key="1">
    <source>
        <dbReference type="PROSITE" id="PS50943"/>
    </source>
</evidence>
<evidence type="ECO:0000313" key="2">
    <source>
        <dbReference type="EMBL" id="MDQ8206906.1"/>
    </source>
</evidence>
<name>A0ABU1ARW9_9BACT</name>
<dbReference type="RefSeq" id="WP_308949044.1">
    <property type="nucleotide sequence ID" value="NZ_JARXHW010000008.1"/>
</dbReference>
<comment type="caution">
    <text evidence="2">The sequence shown here is derived from an EMBL/GenBank/DDBJ whole genome shotgun (WGS) entry which is preliminary data.</text>
</comment>
<dbReference type="Gene3D" id="1.10.260.40">
    <property type="entry name" value="lambda repressor-like DNA-binding domains"/>
    <property type="match status" value="1"/>
</dbReference>
<dbReference type="PROSITE" id="PS50943">
    <property type="entry name" value="HTH_CROC1"/>
    <property type="match status" value="1"/>
</dbReference>
<dbReference type="InterPro" id="IPR010982">
    <property type="entry name" value="Lambda_DNA-bd_dom_sf"/>
</dbReference>
<dbReference type="EMBL" id="JARXHW010000008">
    <property type="protein sequence ID" value="MDQ8206906.1"/>
    <property type="molecule type" value="Genomic_DNA"/>
</dbReference>
<reference evidence="2 3" key="1">
    <citation type="submission" date="2023-04" db="EMBL/GenBank/DDBJ databases">
        <title>A novel bacteria isolated from coastal sediment.</title>
        <authorList>
            <person name="Liu X.-J."/>
            <person name="Du Z.-J."/>
        </authorList>
    </citation>
    <scope>NUCLEOTIDE SEQUENCE [LARGE SCALE GENOMIC DNA]</scope>
    <source>
        <strain evidence="2 3">SDUM461003</strain>
    </source>
</reference>
<gene>
    <name evidence="2" type="ORF">QEH52_05260</name>
</gene>
<dbReference type="InterPro" id="IPR001387">
    <property type="entry name" value="Cro/C1-type_HTH"/>
</dbReference>
<dbReference type="Proteomes" id="UP001225316">
    <property type="component" value="Unassembled WGS sequence"/>
</dbReference>
<feature type="domain" description="HTH cro/C1-type" evidence="1">
    <location>
        <begin position="6"/>
        <end position="63"/>
    </location>
</feature>
<dbReference type="SMART" id="SM00530">
    <property type="entry name" value="HTH_XRE"/>
    <property type="match status" value="1"/>
</dbReference>
<proteinExistence type="predicted"/>